<keyword evidence="2" id="KW-1185">Reference proteome</keyword>
<evidence type="ECO:0000313" key="2">
    <source>
        <dbReference type="Proteomes" id="UP000708208"/>
    </source>
</evidence>
<feature type="non-terminal residue" evidence="1">
    <location>
        <position position="1"/>
    </location>
</feature>
<dbReference type="Proteomes" id="UP000708208">
    <property type="component" value="Unassembled WGS sequence"/>
</dbReference>
<comment type="caution">
    <text evidence="1">The sequence shown here is derived from an EMBL/GenBank/DDBJ whole genome shotgun (WGS) entry which is preliminary data.</text>
</comment>
<name>A0A8J2KYM9_9HEXA</name>
<sequence length="60" mass="6663">THPQDNDKLINLFKFVSGIQDEHCAASCVRGGYLVPMRTLQAHGIRSEKVSVSTLPKVIR</sequence>
<dbReference type="EMBL" id="CAJVCH010537500">
    <property type="protein sequence ID" value="CAG7825782.1"/>
    <property type="molecule type" value="Genomic_DNA"/>
</dbReference>
<gene>
    <name evidence="1" type="ORF">AFUS01_LOCUS35871</name>
</gene>
<dbReference type="AlphaFoldDB" id="A0A8J2KYM9"/>
<reference evidence="1" key="1">
    <citation type="submission" date="2021-06" db="EMBL/GenBank/DDBJ databases">
        <authorList>
            <person name="Hodson N. C."/>
            <person name="Mongue J. A."/>
            <person name="Jaron S. K."/>
        </authorList>
    </citation>
    <scope>NUCLEOTIDE SEQUENCE</scope>
</reference>
<protein>
    <submittedName>
        <fullName evidence="1">Uncharacterized protein</fullName>
    </submittedName>
</protein>
<organism evidence="1 2">
    <name type="scientific">Allacma fusca</name>
    <dbReference type="NCBI Taxonomy" id="39272"/>
    <lineage>
        <taxon>Eukaryota</taxon>
        <taxon>Metazoa</taxon>
        <taxon>Ecdysozoa</taxon>
        <taxon>Arthropoda</taxon>
        <taxon>Hexapoda</taxon>
        <taxon>Collembola</taxon>
        <taxon>Symphypleona</taxon>
        <taxon>Sminthuridae</taxon>
        <taxon>Allacma</taxon>
    </lineage>
</organism>
<evidence type="ECO:0000313" key="1">
    <source>
        <dbReference type="EMBL" id="CAG7825782.1"/>
    </source>
</evidence>
<accession>A0A8J2KYM9</accession>
<proteinExistence type="predicted"/>